<organism evidence="1 2">
    <name type="scientific">Melastoma candidum</name>
    <dbReference type="NCBI Taxonomy" id="119954"/>
    <lineage>
        <taxon>Eukaryota</taxon>
        <taxon>Viridiplantae</taxon>
        <taxon>Streptophyta</taxon>
        <taxon>Embryophyta</taxon>
        <taxon>Tracheophyta</taxon>
        <taxon>Spermatophyta</taxon>
        <taxon>Magnoliopsida</taxon>
        <taxon>eudicotyledons</taxon>
        <taxon>Gunneridae</taxon>
        <taxon>Pentapetalae</taxon>
        <taxon>rosids</taxon>
        <taxon>malvids</taxon>
        <taxon>Myrtales</taxon>
        <taxon>Melastomataceae</taxon>
        <taxon>Melastomatoideae</taxon>
        <taxon>Melastomateae</taxon>
        <taxon>Melastoma</taxon>
    </lineage>
</organism>
<dbReference type="EMBL" id="CM042887">
    <property type="protein sequence ID" value="KAI4330036.1"/>
    <property type="molecule type" value="Genomic_DNA"/>
</dbReference>
<comment type="caution">
    <text evidence="1">The sequence shown here is derived from an EMBL/GenBank/DDBJ whole genome shotgun (WGS) entry which is preliminary data.</text>
</comment>
<proteinExistence type="predicted"/>
<accession>A0ACB9N1B3</accession>
<name>A0ACB9N1B3_9MYRT</name>
<evidence type="ECO:0000313" key="2">
    <source>
        <dbReference type="Proteomes" id="UP001057402"/>
    </source>
</evidence>
<gene>
    <name evidence="1" type="ORF">MLD38_028348</name>
</gene>
<keyword evidence="2" id="KW-1185">Reference proteome</keyword>
<sequence length="291" mass="33107">MFVLLFVCHIVKNYLAQHLNTKVPLILGIWGGKGQGKSFQTELIFRVMGVEPIIMSAGELESERAGEPGRLIRERYRTASQVVHNQGKMSCLMINDIDAGLGRFGNTQMTVNNQIVVGTLMNLSDNPTRVSIGQDWRESDITHRIPIIVTGNDFSTIYAPLIRDGRMEKFYWQPTQEDIINIVHRMYEKDGISRKEVTDIVSTFPNQALDFYGALRSHTYDRSILKWVEDIGGTEVLGQKLLKGRKKEKLPVFTPPKQTLEALLESGYSLLKEQQLIMETKLSKEYMKNAD</sequence>
<reference evidence="2" key="1">
    <citation type="journal article" date="2023" name="Front. Plant Sci.">
        <title>Chromosomal-level genome assembly of Melastoma candidum provides insights into trichome evolution.</title>
        <authorList>
            <person name="Zhong Y."/>
            <person name="Wu W."/>
            <person name="Sun C."/>
            <person name="Zou P."/>
            <person name="Liu Y."/>
            <person name="Dai S."/>
            <person name="Zhou R."/>
        </authorList>
    </citation>
    <scope>NUCLEOTIDE SEQUENCE [LARGE SCALE GENOMIC DNA]</scope>
</reference>
<evidence type="ECO:0000313" key="1">
    <source>
        <dbReference type="EMBL" id="KAI4330036.1"/>
    </source>
</evidence>
<protein>
    <submittedName>
        <fullName evidence="1">Uncharacterized protein</fullName>
    </submittedName>
</protein>
<dbReference type="Proteomes" id="UP001057402">
    <property type="component" value="Chromosome 8"/>
</dbReference>